<accession>A0A101M404</accession>
<dbReference type="AlphaFoldDB" id="A0A101M404"/>
<evidence type="ECO:0000313" key="1">
    <source>
        <dbReference type="EMBL" id="KUM50484.1"/>
    </source>
</evidence>
<gene>
    <name evidence="1" type="ORF">ABT39_MTgene327</name>
</gene>
<proteinExistence type="predicted"/>
<reference evidence="1" key="1">
    <citation type="journal article" date="2015" name="Genome Biol. Evol.">
        <title>Organellar Genomes of White Spruce (Picea glauca): Assembly and Annotation.</title>
        <authorList>
            <person name="Jackman S.D."/>
            <person name="Warren R.L."/>
            <person name="Gibb E.A."/>
            <person name="Vandervalk B.P."/>
            <person name="Mohamadi H."/>
            <person name="Chu J."/>
            <person name="Raymond A."/>
            <person name="Pleasance S."/>
            <person name="Coope R."/>
            <person name="Wildung M.R."/>
            <person name="Ritland C.E."/>
            <person name="Bousquet J."/>
            <person name="Jones S.J."/>
            <person name="Bohlmann J."/>
            <person name="Birol I."/>
        </authorList>
    </citation>
    <scope>NUCLEOTIDE SEQUENCE [LARGE SCALE GENOMIC DNA]</scope>
    <source>
        <tissue evidence="1">Flushing bud</tissue>
    </source>
</reference>
<comment type="caution">
    <text evidence="1">The sequence shown here is derived from an EMBL/GenBank/DDBJ whole genome shotgun (WGS) entry which is preliminary data.</text>
</comment>
<keyword evidence="1" id="KW-0496">Mitochondrion</keyword>
<geneLocation type="mitochondrion" evidence="1"/>
<organism evidence="1">
    <name type="scientific">Picea glauca</name>
    <name type="common">White spruce</name>
    <name type="synonym">Pinus glauca</name>
    <dbReference type="NCBI Taxonomy" id="3330"/>
    <lineage>
        <taxon>Eukaryota</taxon>
        <taxon>Viridiplantae</taxon>
        <taxon>Streptophyta</taxon>
        <taxon>Embryophyta</taxon>
        <taxon>Tracheophyta</taxon>
        <taxon>Spermatophyta</taxon>
        <taxon>Pinopsida</taxon>
        <taxon>Pinidae</taxon>
        <taxon>Conifers I</taxon>
        <taxon>Pinales</taxon>
        <taxon>Pinaceae</taxon>
        <taxon>Picea</taxon>
    </lineage>
</organism>
<dbReference type="EMBL" id="LKAM01000001">
    <property type="protein sequence ID" value="KUM50484.1"/>
    <property type="molecule type" value="Genomic_DNA"/>
</dbReference>
<protein>
    <submittedName>
        <fullName evidence="1">Uncharacterized protein</fullName>
    </submittedName>
</protein>
<sequence length="43" mass="4922">MLLLLSLYPPHALLLDHLLVNQPMKLVLSLSKLPLLLVFIKME</sequence>
<name>A0A101M404_PICGL</name>